<dbReference type="AlphaFoldDB" id="A0A5B9VVM0"/>
<sequence>MRGQPKPGCCERCRGNRLVRVIWGYFELYPEDARALDAGEALLGLSHRYFTSVDPTLVVGRLVVKRSELPSWVCVDCSPQWSDLSRLASLELRASSSTIEALREGLQEEDLTRLAMIRGEQERLEMEHLPKYERLLRELVPPESQHRLDA</sequence>
<keyword evidence="2" id="KW-1185">Reference proteome</keyword>
<dbReference type="EMBL" id="CP042997">
    <property type="protein sequence ID" value="QEH31901.1"/>
    <property type="molecule type" value="Genomic_DNA"/>
</dbReference>
<organism evidence="1 2">
    <name type="scientific">Aquisphaera giovannonii</name>
    <dbReference type="NCBI Taxonomy" id="406548"/>
    <lineage>
        <taxon>Bacteria</taxon>
        <taxon>Pseudomonadati</taxon>
        <taxon>Planctomycetota</taxon>
        <taxon>Planctomycetia</taxon>
        <taxon>Isosphaerales</taxon>
        <taxon>Isosphaeraceae</taxon>
        <taxon>Aquisphaera</taxon>
    </lineage>
</organism>
<dbReference type="Proteomes" id="UP000324233">
    <property type="component" value="Chromosome"/>
</dbReference>
<evidence type="ECO:0000313" key="2">
    <source>
        <dbReference type="Proteomes" id="UP000324233"/>
    </source>
</evidence>
<protein>
    <submittedName>
        <fullName evidence="1">Uncharacterized protein</fullName>
    </submittedName>
</protein>
<gene>
    <name evidence="1" type="ORF">OJF2_03680</name>
</gene>
<dbReference type="KEGG" id="agv:OJF2_03680"/>
<name>A0A5B9VVM0_9BACT</name>
<proteinExistence type="predicted"/>
<evidence type="ECO:0000313" key="1">
    <source>
        <dbReference type="EMBL" id="QEH31901.1"/>
    </source>
</evidence>
<accession>A0A5B9VVM0</accession>
<reference evidence="1 2" key="1">
    <citation type="submission" date="2019-08" db="EMBL/GenBank/DDBJ databases">
        <title>Deep-cultivation of Planctomycetes and their phenomic and genomic characterization uncovers novel biology.</title>
        <authorList>
            <person name="Wiegand S."/>
            <person name="Jogler M."/>
            <person name="Boedeker C."/>
            <person name="Pinto D."/>
            <person name="Vollmers J."/>
            <person name="Rivas-Marin E."/>
            <person name="Kohn T."/>
            <person name="Peeters S.H."/>
            <person name="Heuer A."/>
            <person name="Rast P."/>
            <person name="Oberbeckmann S."/>
            <person name="Bunk B."/>
            <person name="Jeske O."/>
            <person name="Meyerdierks A."/>
            <person name="Storesund J.E."/>
            <person name="Kallscheuer N."/>
            <person name="Luecker S."/>
            <person name="Lage O.M."/>
            <person name="Pohl T."/>
            <person name="Merkel B.J."/>
            <person name="Hornburger P."/>
            <person name="Mueller R.-W."/>
            <person name="Bruemmer F."/>
            <person name="Labrenz M."/>
            <person name="Spormann A.M."/>
            <person name="Op den Camp H."/>
            <person name="Overmann J."/>
            <person name="Amann R."/>
            <person name="Jetten M.S.M."/>
            <person name="Mascher T."/>
            <person name="Medema M.H."/>
            <person name="Devos D.P."/>
            <person name="Kaster A.-K."/>
            <person name="Ovreas L."/>
            <person name="Rohde M."/>
            <person name="Galperin M.Y."/>
            <person name="Jogler C."/>
        </authorList>
    </citation>
    <scope>NUCLEOTIDE SEQUENCE [LARGE SCALE GENOMIC DNA]</scope>
    <source>
        <strain evidence="1 2">OJF2</strain>
    </source>
</reference>